<dbReference type="SUPFAM" id="SSF56112">
    <property type="entry name" value="Protein kinase-like (PK-like)"/>
    <property type="match status" value="1"/>
</dbReference>
<reference evidence="9" key="3">
    <citation type="submission" date="2015-04" db="UniProtKB">
        <authorList>
            <consortium name="EnsemblPlants"/>
        </authorList>
    </citation>
    <scope>IDENTIFICATION</scope>
</reference>
<feature type="compositionally biased region" description="Basic residues" evidence="7">
    <location>
        <begin position="4124"/>
        <end position="4137"/>
    </location>
</feature>
<feature type="compositionally biased region" description="Pro residues" evidence="7">
    <location>
        <begin position="3197"/>
        <end position="3212"/>
    </location>
</feature>
<protein>
    <recommendedName>
        <fullName evidence="8">BING4 C-terminal domain-containing protein</fullName>
    </recommendedName>
</protein>
<evidence type="ECO:0000256" key="2">
    <source>
        <dbReference type="ARBA" id="ARBA00022552"/>
    </source>
</evidence>
<feature type="region of interest" description="Disordered" evidence="7">
    <location>
        <begin position="3160"/>
        <end position="3231"/>
    </location>
</feature>
<dbReference type="InterPro" id="IPR012952">
    <property type="entry name" value="BING4_C_dom"/>
</dbReference>
<feature type="repeat" description="WD" evidence="6">
    <location>
        <begin position="3928"/>
        <end position="3969"/>
    </location>
</feature>
<dbReference type="Pfam" id="PF01633">
    <property type="entry name" value="Choline_kinase"/>
    <property type="match status" value="1"/>
</dbReference>
<dbReference type="EnsemblPlants" id="LPERR01G05050.1">
    <property type="protein sequence ID" value="LPERR01G05050.1"/>
    <property type="gene ID" value="LPERR01G05050"/>
</dbReference>
<dbReference type="FunFam" id="2.130.10.10:FF:000378">
    <property type="entry name" value="U3 small nucleolar RNA-associated protein 7"/>
    <property type="match status" value="1"/>
</dbReference>
<dbReference type="Pfam" id="PF14649">
    <property type="entry name" value="Spatacsin_C"/>
    <property type="match status" value="1"/>
</dbReference>
<dbReference type="PANTHER" id="PTHR13650">
    <property type="entry name" value="SPATACSIN"/>
    <property type="match status" value="1"/>
</dbReference>
<name>A0A0D9UXL0_9ORYZ</name>
<dbReference type="PROSITE" id="PS50082">
    <property type="entry name" value="WD_REPEATS_2"/>
    <property type="match status" value="1"/>
</dbReference>
<keyword evidence="3 6" id="KW-0853">WD repeat</keyword>
<dbReference type="Gene3D" id="2.130.10.10">
    <property type="entry name" value="YVTN repeat-like/Quinoprotein amine dehydrogenase"/>
    <property type="match status" value="1"/>
</dbReference>
<dbReference type="PROSITE" id="PS00678">
    <property type="entry name" value="WD_REPEATS_1"/>
    <property type="match status" value="1"/>
</dbReference>
<dbReference type="STRING" id="77586.A0A0D9UXL0"/>
<keyword evidence="10" id="KW-1185">Reference proteome</keyword>
<comment type="subcellular location">
    <subcellularLocation>
        <location evidence="1">Nucleus</location>
        <location evidence="1">Nucleolus</location>
    </subcellularLocation>
</comment>
<dbReference type="Gramene" id="LPERR01G05050.1">
    <property type="protein sequence ID" value="LPERR01G05050.1"/>
    <property type="gene ID" value="LPERR01G05050"/>
</dbReference>
<evidence type="ECO:0000256" key="1">
    <source>
        <dbReference type="ARBA" id="ARBA00004604"/>
    </source>
</evidence>
<evidence type="ECO:0000256" key="7">
    <source>
        <dbReference type="SAM" id="MobiDB-lite"/>
    </source>
</evidence>
<dbReference type="InterPro" id="IPR019775">
    <property type="entry name" value="WD40_repeat_CS"/>
</dbReference>
<feature type="compositionally biased region" description="Low complexity" evidence="7">
    <location>
        <begin position="3187"/>
        <end position="3196"/>
    </location>
</feature>
<dbReference type="PROSITE" id="PS50294">
    <property type="entry name" value="WD_REPEATS_REGION"/>
    <property type="match status" value="1"/>
</dbReference>
<evidence type="ECO:0000256" key="6">
    <source>
        <dbReference type="PROSITE-ProRule" id="PRU00221"/>
    </source>
</evidence>
<evidence type="ECO:0000256" key="4">
    <source>
        <dbReference type="ARBA" id="ARBA00022737"/>
    </source>
</evidence>
<evidence type="ECO:0000256" key="5">
    <source>
        <dbReference type="ARBA" id="ARBA00023242"/>
    </source>
</evidence>
<feature type="compositionally biased region" description="Basic and acidic residues" evidence="7">
    <location>
        <begin position="4157"/>
        <end position="4173"/>
    </location>
</feature>
<dbReference type="Pfam" id="PF00400">
    <property type="entry name" value="WD40"/>
    <property type="match status" value="1"/>
</dbReference>
<feature type="compositionally biased region" description="Polar residues" evidence="7">
    <location>
        <begin position="3161"/>
        <end position="3186"/>
    </location>
</feature>
<dbReference type="Gene3D" id="3.90.1200.10">
    <property type="match status" value="1"/>
</dbReference>
<dbReference type="InterPro" id="IPR028107">
    <property type="entry name" value="Spatacsin_C_dom"/>
</dbReference>
<reference evidence="9 10" key="1">
    <citation type="submission" date="2012-08" db="EMBL/GenBank/DDBJ databases">
        <title>Oryza genome evolution.</title>
        <authorList>
            <person name="Wing R.A."/>
        </authorList>
    </citation>
    <scope>NUCLEOTIDE SEQUENCE</scope>
</reference>
<evidence type="ECO:0000256" key="3">
    <source>
        <dbReference type="ARBA" id="ARBA00022574"/>
    </source>
</evidence>
<evidence type="ECO:0000259" key="8">
    <source>
        <dbReference type="SMART" id="SM01033"/>
    </source>
</evidence>
<sequence length="4185" mass="469289">MSTSREVDDGPAVLQLYRWKRSQPHLDLSKFREAFISPTRRLFGLLSDHGDLILSMIDVDQSRVESPNTLSDSCSPVVFDCFSSIPSVKSLAWAQCCDASSQLEDSVFNEVLVVSSDDSITLHAFCHSYKNKLTDNTTLDTGELHGEWKEWHPTQNSVLEDGDSGPKNYFRSFLTTIIGSVSNGKYQAKFPLKSSLPHSVEVVSFSLYDTTLSFLKFWSTNYPTVMNGEVSHGHVPTTEASCNCQWECLNVLPSSSGHLIGLVLIRNEPVSCEVHQCNMKDILIVVLELNQWGIQWNFVADLQNAYDGLFPNQQWVDFQMSDDFLACLNSGGFVVIWNVRTCNIVASFNVLERCSTNLEFPSESKTTTVKNFGGENTYVGNHTGRRFKRLVLASYSLVLAVVDEVGIVYVFYAEDILDFKTSMHGNFHLHSTYHSGNSFAAWEATGHEIGSLTFCGHQSVQQLVNDFSERDSPGVVRPRKRRKHCSSNENQVDSWPSGFSTTTQMKDGLAYADRMAVSSPLRRMILPTCRLQENVISLSPFGLTRIFKNHNADGNKHIKIVHTKFLMASSFLDERDINASFLERSSFQKGSTFTGECVLCPFQGYVYLITKDSLSVVLPSISVSSFSSHNTGIKFWQPISASGGACDALDFSSVNRPETRWKPWQIEVLDRALLYEGPAFADRLCWENGWDLKFSRLRWMQLALHYTKIGDLEQSLNMLAEINLAEEGVLQLLLASVYRLLSRTESDNEVVVSSKLMVLAVRFATRMIKCYGLLKQNKDNTVKLHEMASLLGVIRSIQSRISAKNQNSIRMGDDKKSVKIGTEVSPNNSSLPIVVVDGTSAGQSSGIESRDRQESAPAMFELISGSNGQLALTPVEPSISKHHVFDNYQVTDQVVIPSTQGSIKDMMNRWETNNLDLRTVVKEALQSGRLPLAVLQLQLLRQRESLSSDPEDVFSEVHEIGRSIVYDLLMKGETGLAVATLERLGDDIEADLRQLMQGTVRRLLRRQIAEEMKKRGYMSTNEWKMLEIISLIEQFYPSSSFWDTYLGRENVIQDAAKIVTLPGEDKPVLVLHIHNHSHIECGDVDGAVVGSWANVNDYTNLKEFSESNLSDGYWACAAIWSDAWDQRTVDRIILDQPCHVDAHFSWESQFEYFVAHNDVMEACKLLDVIPDSVLLEGVLRVNVENSQATYNALSDVATLDYKLYLCDSEEIEPVCMEIPHVKVFRSLCNQESTSWMRLIMLQELAKKHIFMKEYWQSTTEIIPILARAGMLINTSEICSDVLDDAYRRNCERALHKLVLRFCVQYNTPSLLDLYLDYCNLALEKDSIPSLKEATGDCKWAQWLLFSRVKGYEYEASFCNALWNLSQEMVRHNNLAAIEIDEILYTVDDMAERIGEMSALATLMYASTPIQKSICTGSVSRNRGLSSQCTLENLSPRLQQFPTLWKTLLSSCFGQDGYGCLNCSPTTEYGKSPISEYLRWRYTIFSSAGGDTSLLQMLPCWFPKSIRRLVQLFEQGPFGMQLLSNAESSEELFTHTVTDYIYNTAGYSEANALSLEASIQKSVEEELYSSLEEKDLRVEHHLHRGRALAAFRHLLGKRASQLKSANARQVISVQSSVQADVQLILAPLSQTERPILLSVAPLAITNFEDSTLVASCTFLLELCGLCANMLRLDIAALQRISSYYKSYQQNKQCDLSSPRSSGLHVLSHGADIAPTLARALAEDYVQSDHLHVLEQKQPSKTPKREHPSQPLKAILHQLEKSSLPVLEEGKTCGFWLLSGIGDASLYRTQQNEASQHWNLVTEFCQAHHLPLSTKYLALLANDNDWVGFLTEAQVSGFPIEVVIEVGAKEIRDSRLRTHILTILKNMMSTRRKSSSNVTSGSSDSSFFAFDGENTMELFSVLAVCEKQKNPGEALLNKAKQMQWSLLAMIASCFSDVTPLSCLSVWLEITAAREMSSIKVDDISSRIAKNVGSAVEATNKLPSMSRNVEYRYNRKNPKRRRFLEASQESFTSGFLSCGSSSTATSNFPNFDAQQKILKSISEESKIPVDIDERFASLSSMVAVLCEQQLFLPLLRAFEMFLPSCSLLPFIRSLQAFCQMRLSEASAHLASFSARLKDEASHAQLNSSKEESAMTGWVTVTVVKAADAVLSTCPSIYERRCLLELLAEADFSDGGSSSAYFRRSYWKIILAEPSVCKDGDTYRWNDAMDDASLLASLEKDGRWEQARTWARQLESSDISWESTFDHVTESQAEAMVAEWKEFLWDIPQERAALWGHCQSLFMKYSLPPLQAGLFFLKHAEAVGKEIPARELHDILLLSLQWLSGTITNSSPVYPLHLLREIETRVWLLAVESESQSKADGEFAPPSATQNLATGNNTNIIEQTADVITKIDNSMSSPRMKTAERNGMRDTTPSFHQHLQLFESNVEGTNNTKAKRRSKTNMLLKRVANDSVESSINDSDDNSNSFNSSKIAGQARNLLSEEEFAKMEASLSDWEQNVRPVDMEKAVLSLLEFGQITAAKQLQQKLSPSYVPEELVLVDVALRVANNSSNGETSLSCFDTEALSILQSLGSNTIDPPEVMEKLAMKCGEGRGRALVRRIAAVVQTAKVLGLPFSEAFEKQPIELLQLLSLKAQESFEEAKFLVETHTMRASSIARILADSFLKGLLAAHRGGYLDSQKEEGPAPLLWRSSDFLKWAKLCPSEPEIGHALMRLVMTGHEVPHACEVELLILSYHFYMSSSCLDGVDVLVTFAANRVESYVSEGDFSCLARLITGVSNFHSLSFILSILIENGQLELLLQKYSATDSATGAPASVRGFRMAVITSLKHFNPSDDDALSLVYKHFDMKHEAASLLESRAEQYMNRWLSRYDKERRNDELLEAMHHLVEMAEVLSTIDAGQRTHRACARASLLSLQIRIPDLLWIGLSETNARRIFVEQSRFQEALIVAEAYNINQPMEWAPVFWNQMLKPDLIEQFVAEFVLVLPMQPPMLLELARFYRAEVAARGDQSHFSVWLSPGGLPAEWVKHLGRSFRSLLRRTRDMKLRLQLATLATGFGDVLDACSRVLDKVPENAGPLILRKGHGGTYLPLILIAQDDTTGSMVSGSKELAAAMSPVTGPPRCRSVLPVPPPRRRWPPSPAGGIAAVSFSYRCTKLLCPSFRFLPHPDSDPTTLPKSHSRSPPFQTNQKRLTSTHPSASADRLLSPAPPPPPMVAVDPPPQEASAPAAPPAMKRSTSFDRVPEEARRILHRLAGELWGGDDGVDPAALSVSQLKGAMTNEVFRVTWPGGGEGDHRKVLVRIYGQGVEVFFDRADEVRTFECMSRHGQGPRLLARFPNGRIEEFINARTLSAEDLRDPEISSLIAKKLREFHDLDMPGPKNVSLWQRLRRWLEEARDRCSAEEAREFSLEKLGDEIAMLDNVLSGVDQRVGFCHNDLQYGNIMIYDESRQVTLIDYEYASFNPVAFDIANHFCEMSADYHSATPHVLDFTKYPGIEEQRRFVQTYLSSSGENPSDAEVEHLLGLIAKYTLASHLFWGLWGIISGHVNKNIDFEYKEYARQRFDQYWQTKDKTLGCKSNYGVVSCWIPPPRSMAEMLLRIPSPASSLRLRHFTVPVDWDDARLQSPRTAVNSSTAVSLPSIPGVIGGATVAGKEEWATMASDRPAPDQKEAKVMGGGGGDEQEAADEMEKKVHKYSRGKAANLGALRDKKLRGQLAAREKLYGRSAKVAAQTEKWLPTEVGCLEPEDDLEKTYRFKQEDIVKGVDLLSSRKAFDMVLPLLGPYTLGYTGNGRYMALGGRKGHVAMMDMLNFELIKEFQVRETVRDVAFLHNEQLYAVAQKKYPYIYNRHGTEIHCLKEHGKSLKLQFLEKQFLLASINSFGQLHYQDVSTGEMVANYRTGLGHTDVMRVNPYNAVISLGHAGGKVTMWKPTSVKPLVTMLCHSGPVTAVAFDRGGHLMATAGVDRKVKIWDLRKYEVINSYSARAQSLDFSQKGLLACSNGSQVEIFRDTGAQNYKIYMKHRMVKGYQIGKVLFRPYEDVLGIGHSMGFSSILVPGSGEPNFDTFVDNPMETSKQRREKEVQSLLNKLQPETIMLNPNMIATVRPSRKKEKKTKKEIEEEMEDAVEAAKNIEFKKKTKGRSKASKRAKKREEEVLKAKRPFLDQYNENDGRPDKKQRIGEEVELPKALQRFAKSRQ</sequence>
<feature type="compositionally biased region" description="Polar residues" evidence="7">
    <location>
        <begin position="487"/>
        <end position="497"/>
    </location>
</feature>
<dbReference type="PANTHER" id="PTHR13650:SF0">
    <property type="entry name" value="SPATACSIN"/>
    <property type="match status" value="1"/>
</dbReference>
<dbReference type="InterPro" id="IPR001680">
    <property type="entry name" value="WD40_rpt"/>
</dbReference>
<feature type="domain" description="BING4 C-terminal" evidence="8">
    <location>
        <begin position="4006"/>
        <end position="4086"/>
    </location>
</feature>
<dbReference type="GO" id="GO:0006364">
    <property type="term" value="P:rRNA processing"/>
    <property type="evidence" value="ECO:0007669"/>
    <property type="project" value="UniProtKB-KW"/>
</dbReference>
<proteinExistence type="predicted"/>
<accession>A0A0D9UXL0</accession>
<keyword evidence="5" id="KW-0539">Nucleus</keyword>
<dbReference type="InterPro" id="IPR036322">
    <property type="entry name" value="WD40_repeat_dom_sf"/>
</dbReference>
<dbReference type="eggNOG" id="KOG2686">
    <property type="taxonomic scope" value="Eukaryota"/>
</dbReference>
<dbReference type="CDD" id="cd05157">
    <property type="entry name" value="ETNK_euk"/>
    <property type="match status" value="1"/>
</dbReference>
<dbReference type="eggNOG" id="KOG1272">
    <property type="taxonomic scope" value="Eukaryota"/>
</dbReference>
<feature type="region of interest" description="Disordered" evidence="7">
    <location>
        <begin position="471"/>
        <end position="497"/>
    </location>
</feature>
<dbReference type="Proteomes" id="UP000032180">
    <property type="component" value="Chromosome 1"/>
</dbReference>
<feature type="region of interest" description="Disordered" evidence="7">
    <location>
        <begin position="3648"/>
        <end position="3671"/>
    </location>
</feature>
<dbReference type="SMART" id="SM00320">
    <property type="entry name" value="WD40"/>
    <property type="match status" value="3"/>
</dbReference>
<dbReference type="InterPro" id="IPR015943">
    <property type="entry name" value="WD40/YVTN_repeat-like_dom_sf"/>
</dbReference>
<reference evidence="10" key="2">
    <citation type="submission" date="2013-12" db="EMBL/GenBank/DDBJ databases">
        <authorList>
            <person name="Yu Y."/>
            <person name="Lee S."/>
            <person name="de Baynast K."/>
            <person name="Wissotski M."/>
            <person name="Liu L."/>
            <person name="Talag J."/>
            <person name="Goicoechea J."/>
            <person name="Angelova A."/>
            <person name="Jetty R."/>
            <person name="Kudrna D."/>
            <person name="Golser W."/>
            <person name="Rivera L."/>
            <person name="Zhang J."/>
            <person name="Wing R."/>
        </authorList>
    </citation>
    <scope>NUCLEOTIDE SEQUENCE</scope>
</reference>
<dbReference type="eggNOG" id="KOG1884">
    <property type="taxonomic scope" value="Eukaryota"/>
</dbReference>
<dbReference type="Pfam" id="PF08149">
    <property type="entry name" value="BING4CT"/>
    <property type="match status" value="1"/>
</dbReference>
<dbReference type="HOGENOM" id="CLU_000155_1_0_1"/>
<dbReference type="SMART" id="SM01033">
    <property type="entry name" value="BING4CT"/>
    <property type="match status" value="1"/>
</dbReference>
<organism evidence="9 10">
    <name type="scientific">Leersia perrieri</name>
    <dbReference type="NCBI Taxonomy" id="77586"/>
    <lineage>
        <taxon>Eukaryota</taxon>
        <taxon>Viridiplantae</taxon>
        <taxon>Streptophyta</taxon>
        <taxon>Embryophyta</taxon>
        <taxon>Tracheophyta</taxon>
        <taxon>Spermatophyta</taxon>
        <taxon>Magnoliopsida</taxon>
        <taxon>Liliopsida</taxon>
        <taxon>Poales</taxon>
        <taxon>Poaceae</taxon>
        <taxon>BOP clade</taxon>
        <taxon>Oryzoideae</taxon>
        <taxon>Oryzeae</taxon>
        <taxon>Oryzinae</taxon>
        <taxon>Leersia</taxon>
    </lineage>
</organism>
<evidence type="ECO:0000313" key="9">
    <source>
        <dbReference type="EnsemblPlants" id="LPERR01G05050.1"/>
    </source>
</evidence>
<keyword evidence="2" id="KW-0698">rRNA processing</keyword>
<dbReference type="InterPro" id="IPR028103">
    <property type="entry name" value="Spatacsin"/>
</dbReference>
<dbReference type="InterPro" id="IPR011009">
    <property type="entry name" value="Kinase-like_dom_sf"/>
</dbReference>
<keyword evidence="4" id="KW-0677">Repeat</keyword>
<dbReference type="GO" id="GO:0005737">
    <property type="term" value="C:cytoplasm"/>
    <property type="evidence" value="ECO:0007669"/>
    <property type="project" value="TreeGrafter"/>
</dbReference>
<dbReference type="SUPFAM" id="SSF50978">
    <property type="entry name" value="WD40 repeat-like"/>
    <property type="match status" value="1"/>
</dbReference>
<evidence type="ECO:0000313" key="10">
    <source>
        <dbReference type="Proteomes" id="UP000032180"/>
    </source>
</evidence>
<dbReference type="Gene3D" id="3.30.200.20">
    <property type="entry name" value="Phosphorylase Kinase, domain 1"/>
    <property type="match status" value="1"/>
</dbReference>
<dbReference type="GO" id="GO:0005730">
    <property type="term" value="C:nucleolus"/>
    <property type="evidence" value="ECO:0007669"/>
    <property type="project" value="UniProtKB-SubCell"/>
</dbReference>
<feature type="region of interest" description="Disordered" evidence="7">
    <location>
        <begin position="4122"/>
        <end position="4185"/>
    </location>
</feature>